<evidence type="ECO:0000313" key="2">
    <source>
        <dbReference type="Proteomes" id="UP000054477"/>
    </source>
</evidence>
<accession>A0A0C9WHI8</accession>
<sequence length="81" mass="9231">MKWPSSKKLRNRDPARARVLVASPFKNLVFGLNGLQQCPSTSSIQQNRGRTDQELNEYTEAFQICEENDEVGSVNTKRSFL</sequence>
<name>A0A0C9WHI8_9AGAR</name>
<dbReference type="AlphaFoldDB" id="A0A0C9WHI8"/>
<reference evidence="2" key="2">
    <citation type="submission" date="2015-01" db="EMBL/GenBank/DDBJ databases">
        <title>Evolutionary Origins and Diversification of the Mycorrhizal Mutualists.</title>
        <authorList>
            <consortium name="DOE Joint Genome Institute"/>
            <consortium name="Mycorrhizal Genomics Consortium"/>
            <person name="Kohler A."/>
            <person name="Kuo A."/>
            <person name="Nagy L.G."/>
            <person name="Floudas D."/>
            <person name="Copeland A."/>
            <person name="Barry K.W."/>
            <person name="Cichocki N."/>
            <person name="Veneault-Fourrey C."/>
            <person name="LaButti K."/>
            <person name="Lindquist E.A."/>
            <person name="Lipzen A."/>
            <person name="Lundell T."/>
            <person name="Morin E."/>
            <person name="Murat C."/>
            <person name="Riley R."/>
            <person name="Ohm R."/>
            <person name="Sun H."/>
            <person name="Tunlid A."/>
            <person name="Henrissat B."/>
            <person name="Grigoriev I.V."/>
            <person name="Hibbett D.S."/>
            <person name="Martin F."/>
        </authorList>
    </citation>
    <scope>NUCLEOTIDE SEQUENCE [LARGE SCALE GENOMIC DNA]</scope>
    <source>
        <strain evidence="2">LaAM-08-1</strain>
    </source>
</reference>
<evidence type="ECO:0000313" key="1">
    <source>
        <dbReference type="EMBL" id="KIJ91269.1"/>
    </source>
</evidence>
<keyword evidence="2" id="KW-1185">Reference proteome</keyword>
<organism evidence="1 2">
    <name type="scientific">Laccaria amethystina LaAM-08-1</name>
    <dbReference type="NCBI Taxonomy" id="1095629"/>
    <lineage>
        <taxon>Eukaryota</taxon>
        <taxon>Fungi</taxon>
        <taxon>Dikarya</taxon>
        <taxon>Basidiomycota</taxon>
        <taxon>Agaricomycotina</taxon>
        <taxon>Agaricomycetes</taxon>
        <taxon>Agaricomycetidae</taxon>
        <taxon>Agaricales</taxon>
        <taxon>Agaricineae</taxon>
        <taxon>Hydnangiaceae</taxon>
        <taxon>Laccaria</taxon>
    </lineage>
</organism>
<protein>
    <submittedName>
        <fullName evidence="1">Uncharacterized protein</fullName>
    </submittedName>
</protein>
<dbReference type="Proteomes" id="UP000054477">
    <property type="component" value="Unassembled WGS sequence"/>
</dbReference>
<dbReference type="EMBL" id="KN839031">
    <property type="protein sequence ID" value="KIJ91269.1"/>
    <property type="molecule type" value="Genomic_DNA"/>
</dbReference>
<proteinExistence type="predicted"/>
<dbReference type="HOGENOM" id="CLU_2574242_0_0_1"/>
<reference evidence="1 2" key="1">
    <citation type="submission" date="2014-04" db="EMBL/GenBank/DDBJ databases">
        <authorList>
            <consortium name="DOE Joint Genome Institute"/>
            <person name="Kuo A."/>
            <person name="Kohler A."/>
            <person name="Nagy L.G."/>
            <person name="Floudas D."/>
            <person name="Copeland A."/>
            <person name="Barry K.W."/>
            <person name="Cichocki N."/>
            <person name="Veneault-Fourrey C."/>
            <person name="LaButti K."/>
            <person name="Lindquist E.A."/>
            <person name="Lipzen A."/>
            <person name="Lundell T."/>
            <person name="Morin E."/>
            <person name="Murat C."/>
            <person name="Sun H."/>
            <person name="Tunlid A."/>
            <person name="Henrissat B."/>
            <person name="Grigoriev I.V."/>
            <person name="Hibbett D.S."/>
            <person name="Martin F."/>
            <person name="Nordberg H.P."/>
            <person name="Cantor M.N."/>
            <person name="Hua S.X."/>
        </authorList>
    </citation>
    <scope>NUCLEOTIDE SEQUENCE [LARGE SCALE GENOMIC DNA]</scope>
    <source>
        <strain evidence="1 2">LaAM-08-1</strain>
    </source>
</reference>
<gene>
    <name evidence="1" type="ORF">K443DRAFT_686177</name>
</gene>